<protein>
    <submittedName>
        <fullName evidence="2">Aminoglycoside phosphotransferase, protein kinase-like domain superfamily</fullName>
    </submittedName>
</protein>
<dbReference type="CDD" id="cd05120">
    <property type="entry name" value="APH_ChoK_like"/>
    <property type="match status" value="1"/>
</dbReference>
<reference evidence="2" key="1">
    <citation type="submission" date="2022-06" db="EMBL/GenBank/DDBJ databases">
        <title>Complete genome sequences of two strains of the flax pathogen Septoria linicola.</title>
        <authorList>
            <person name="Lapalu N."/>
            <person name="Simon A."/>
            <person name="Demenou B."/>
            <person name="Paumier D."/>
            <person name="Guillot M.-P."/>
            <person name="Gout L."/>
            <person name="Valade R."/>
        </authorList>
    </citation>
    <scope>NUCLEOTIDE SEQUENCE</scope>
    <source>
        <strain evidence="2">SE15195</strain>
    </source>
</reference>
<evidence type="ECO:0000313" key="2">
    <source>
        <dbReference type="EMBL" id="USW52128.1"/>
    </source>
</evidence>
<feature type="domain" description="Aminoglycoside phosphotransferase" evidence="1">
    <location>
        <begin position="93"/>
        <end position="273"/>
    </location>
</feature>
<dbReference type="PANTHER" id="PTHR21310:SF58">
    <property type="entry name" value="AMINOGLYCOSIDE PHOSPHOTRANSFERASE DOMAIN-CONTAINING PROTEIN"/>
    <property type="match status" value="1"/>
</dbReference>
<evidence type="ECO:0000313" key="3">
    <source>
        <dbReference type="Proteomes" id="UP001056384"/>
    </source>
</evidence>
<proteinExistence type="predicted"/>
<keyword evidence="2" id="KW-0418">Kinase</keyword>
<dbReference type="Pfam" id="PF01636">
    <property type="entry name" value="APH"/>
    <property type="match status" value="1"/>
</dbReference>
<evidence type="ECO:0000259" key="1">
    <source>
        <dbReference type="Pfam" id="PF01636"/>
    </source>
</evidence>
<dbReference type="SUPFAM" id="SSF56112">
    <property type="entry name" value="Protein kinase-like (PK-like)"/>
    <property type="match status" value="1"/>
</dbReference>
<accession>A0A9Q9EK81</accession>
<dbReference type="InterPro" id="IPR011009">
    <property type="entry name" value="Kinase-like_dom_sf"/>
</dbReference>
<dbReference type="AlphaFoldDB" id="A0A9Q9EK81"/>
<dbReference type="GO" id="GO:0016301">
    <property type="term" value="F:kinase activity"/>
    <property type="evidence" value="ECO:0007669"/>
    <property type="project" value="UniProtKB-KW"/>
</dbReference>
<dbReference type="InterPro" id="IPR002575">
    <property type="entry name" value="Aminoglycoside_PTrfase"/>
</dbReference>
<dbReference type="InterPro" id="IPR051678">
    <property type="entry name" value="AGP_Transferase"/>
</dbReference>
<dbReference type="EMBL" id="CP099421">
    <property type="protein sequence ID" value="USW52128.1"/>
    <property type="molecule type" value="Genomic_DNA"/>
</dbReference>
<gene>
    <name evidence="2" type="ORF">Slin15195_G054470</name>
</gene>
<organism evidence="2 3">
    <name type="scientific">Septoria linicola</name>
    <dbReference type="NCBI Taxonomy" id="215465"/>
    <lineage>
        <taxon>Eukaryota</taxon>
        <taxon>Fungi</taxon>
        <taxon>Dikarya</taxon>
        <taxon>Ascomycota</taxon>
        <taxon>Pezizomycotina</taxon>
        <taxon>Dothideomycetes</taxon>
        <taxon>Dothideomycetidae</taxon>
        <taxon>Mycosphaerellales</taxon>
        <taxon>Mycosphaerellaceae</taxon>
        <taxon>Septoria</taxon>
    </lineage>
</organism>
<keyword evidence="3" id="KW-1185">Reference proteome</keyword>
<dbReference type="Gene3D" id="3.90.1200.10">
    <property type="match status" value="1"/>
</dbReference>
<sequence length="312" mass="35737">MLNAVLYHDLTPTGSGRNMPAFKNVFRTQQSKYLQALEEAKPGDGVGYPNEYTGERLRINNAFLKQCRLLRPQSRAFRLNSQIVIKTGDRARLSEAAAMRLLAEKTSIPIPKVHDAYVQKDGCGVIIMEHIDGITLDQAWPHYDHAQKQSVLTQLKSYMMELRSITSNVISSIDGEPCCDQFFATDSLQYGPYSDQDAFNEGLVFVLGHRGDHPWFRMISRLIRSIRSNDIVLTHNDLSPSNILVRDGMVVGILDWEMCGFYPDYWEYVKAYLFADWNAPWIVDKIPDKILTPKLSELSYLLHARDFMWPNI</sequence>
<dbReference type="OrthoDB" id="8300194at2759"/>
<name>A0A9Q9EK81_9PEZI</name>
<dbReference type="PANTHER" id="PTHR21310">
    <property type="entry name" value="AMINOGLYCOSIDE PHOSPHOTRANSFERASE-RELATED-RELATED"/>
    <property type="match status" value="1"/>
</dbReference>
<dbReference type="Proteomes" id="UP001056384">
    <property type="component" value="Chromosome 4"/>
</dbReference>
<keyword evidence="2" id="KW-0808">Transferase</keyword>